<evidence type="ECO:0000313" key="2">
    <source>
        <dbReference type="EMBL" id="RZC39994.1"/>
    </source>
</evidence>
<reference evidence="2 3" key="1">
    <citation type="submission" date="2017-03" db="EMBL/GenBank/DDBJ databases">
        <title>Genome of the blue death feigning beetle - Asbolus verrucosus.</title>
        <authorList>
            <person name="Rider S.D."/>
        </authorList>
    </citation>
    <scope>NUCLEOTIDE SEQUENCE [LARGE SCALE GENOMIC DNA]</scope>
    <source>
        <strain evidence="2">Butters</strain>
        <tissue evidence="2">Head and leg muscle</tissue>
    </source>
</reference>
<protein>
    <recommendedName>
        <fullName evidence="1">C2 domain-containing protein</fullName>
    </recommendedName>
</protein>
<dbReference type="PANTHER" id="PTHR10024:SF374">
    <property type="entry name" value="C2 DOMAIN-CONTAINING PROTEIN"/>
    <property type="match status" value="1"/>
</dbReference>
<dbReference type="PROSITE" id="PS50004">
    <property type="entry name" value="C2"/>
    <property type="match status" value="1"/>
</dbReference>
<dbReference type="InterPro" id="IPR035892">
    <property type="entry name" value="C2_domain_sf"/>
</dbReference>
<accession>A0A482W4J5</accession>
<dbReference type="OrthoDB" id="8251120at2759"/>
<dbReference type="PANTHER" id="PTHR10024">
    <property type="entry name" value="SYNAPTOTAGMIN"/>
    <property type="match status" value="1"/>
</dbReference>
<dbReference type="GO" id="GO:0070382">
    <property type="term" value="C:exocytic vesicle"/>
    <property type="evidence" value="ECO:0007669"/>
    <property type="project" value="TreeGrafter"/>
</dbReference>
<dbReference type="EMBL" id="QDEB01029915">
    <property type="protein sequence ID" value="RZC39994.1"/>
    <property type="molecule type" value="Genomic_DNA"/>
</dbReference>
<name>A0A482W4J5_ASBVE</name>
<dbReference type="GO" id="GO:0001786">
    <property type="term" value="F:phosphatidylserine binding"/>
    <property type="evidence" value="ECO:0007669"/>
    <property type="project" value="TreeGrafter"/>
</dbReference>
<dbReference type="Proteomes" id="UP000292052">
    <property type="component" value="Unassembled WGS sequence"/>
</dbReference>
<keyword evidence="3" id="KW-1185">Reference proteome</keyword>
<sequence length="351" mass="40316">MEQKLSTLKSLFKLNPPITNESSEPQIGFKMTFSKSSKQLKIKVISARQLPVNYGTIRPHGYLVKVTVFPEKEKYETSVVKESWPTFNEEFPFTLHSSSKYYADYFKGKFISFTVYAVLENTTESVGKRHTGSKLKRFFSFSEFGENTNRFRRSFRHSLNSRRTVGAVTYNLDSKIFTQKLGDDILCTPDIWRGIKEITSGIQTEPREGKNGSVEVTLSYAISEDRKNDVVEISVTKFRCSLQTMQQHEKLGGQLYIKITAFEHDDLIQKMKSDKFDPTISLKLEANTATLRATVNNYNLEQVKILVRLICRNILGKKIVLGKIEIDSNSDLWKEIVKTPSIPITRMINFE</sequence>
<dbReference type="GO" id="GO:0017156">
    <property type="term" value="P:calcium-ion regulated exocytosis"/>
    <property type="evidence" value="ECO:0007669"/>
    <property type="project" value="TreeGrafter"/>
</dbReference>
<dbReference type="GO" id="GO:0000149">
    <property type="term" value="F:SNARE binding"/>
    <property type="evidence" value="ECO:0007669"/>
    <property type="project" value="TreeGrafter"/>
</dbReference>
<evidence type="ECO:0000259" key="1">
    <source>
        <dbReference type="PROSITE" id="PS50004"/>
    </source>
</evidence>
<dbReference type="GO" id="GO:0005509">
    <property type="term" value="F:calcium ion binding"/>
    <property type="evidence" value="ECO:0007669"/>
    <property type="project" value="TreeGrafter"/>
</dbReference>
<feature type="domain" description="C2" evidence="1">
    <location>
        <begin position="21"/>
        <end position="148"/>
    </location>
</feature>
<dbReference type="GO" id="GO:0005886">
    <property type="term" value="C:plasma membrane"/>
    <property type="evidence" value="ECO:0007669"/>
    <property type="project" value="TreeGrafter"/>
</dbReference>
<gene>
    <name evidence="2" type="ORF">BDFB_001876</name>
</gene>
<dbReference type="Gene3D" id="2.60.40.150">
    <property type="entry name" value="C2 domain"/>
    <property type="match status" value="1"/>
</dbReference>
<organism evidence="2 3">
    <name type="scientific">Asbolus verrucosus</name>
    <name type="common">Desert ironclad beetle</name>
    <dbReference type="NCBI Taxonomy" id="1661398"/>
    <lineage>
        <taxon>Eukaryota</taxon>
        <taxon>Metazoa</taxon>
        <taxon>Ecdysozoa</taxon>
        <taxon>Arthropoda</taxon>
        <taxon>Hexapoda</taxon>
        <taxon>Insecta</taxon>
        <taxon>Pterygota</taxon>
        <taxon>Neoptera</taxon>
        <taxon>Endopterygota</taxon>
        <taxon>Coleoptera</taxon>
        <taxon>Polyphaga</taxon>
        <taxon>Cucujiformia</taxon>
        <taxon>Tenebrionidae</taxon>
        <taxon>Pimeliinae</taxon>
        <taxon>Asbolus</taxon>
    </lineage>
</organism>
<evidence type="ECO:0000313" key="3">
    <source>
        <dbReference type="Proteomes" id="UP000292052"/>
    </source>
</evidence>
<dbReference type="SMART" id="SM00239">
    <property type="entry name" value="C2"/>
    <property type="match status" value="1"/>
</dbReference>
<dbReference type="GO" id="GO:0005544">
    <property type="term" value="F:calcium-dependent phospholipid binding"/>
    <property type="evidence" value="ECO:0007669"/>
    <property type="project" value="TreeGrafter"/>
</dbReference>
<dbReference type="Pfam" id="PF00168">
    <property type="entry name" value="C2"/>
    <property type="match status" value="1"/>
</dbReference>
<dbReference type="SUPFAM" id="SSF49562">
    <property type="entry name" value="C2 domain (Calcium/lipid-binding domain, CaLB)"/>
    <property type="match status" value="1"/>
</dbReference>
<comment type="caution">
    <text evidence="2">The sequence shown here is derived from an EMBL/GenBank/DDBJ whole genome shotgun (WGS) entry which is preliminary data.</text>
</comment>
<dbReference type="AlphaFoldDB" id="A0A482W4J5"/>
<dbReference type="InterPro" id="IPR000008">
    <property type="entry name" value="C2_dom"/>
</dbReference>
<dbReference type="GO" id="GO:0030276">
    <property type="term" value="F:clathrin binding"/>
    <property type="evidence" value="ECO:0007669"/>
    <property type="project" value="TreeGrafter"/>
</dbReference>
<proteinExistence type="predicted"/>